<feature type="compositionally biased region" description="Pro residues" evidence="1">
    <location>
        <begin position="76"/>
        <end position="88"/>
    </location>
</feature>
<evidence type="ECO:0000256" key="1">
    <source>
        <dbReference type="SAM" id="MobiDB-lite"/>
    </source>
</evidence>
<evidence type="ECO:0000313" key="4">
    <source>
        <dbReference type="Proteomes" id="UP001281614"/>
    </source>
</evidence>
<comment type="caution">
    <text evidence="3">The sequence shown here is derived from an EMBL/GenBank/DDBJ whole genome shotgun (WGS) entry which is preliminary data.</text>
</comment>
<reference evidence="3" key="1">
    <citation type="submission" date="2023-02" db="EMBL/GenBank/DDBJ databases">
        <title>Colletotrichum kahawae CIFC_Que2 genome sequencing and assembly.</title>
        <authorList>
            <person name="Baroncelli R."/>
        </authorList>
    </citation>
    <scope>NUCLEOTIDE SEQUENCE</scope>
    <source>
        <strain evidence="3">CIFC_Que2</strain>
    </source>
</reference>
<dbReference type="Proteomes" id="UP001281614">
    <property type="component" value="Unassembled WGS sequence"/>
</dbReference>
<keyword evidence="2" id="KW-0812">Transmembrane</keyword>
<proteinExistence type="predicted"/>
<protein>
    <submittedName>
        <fullName evidence="3">Uncharacterized protein</fullName>
    </submittedName>
</protein>
<keyword evidence="4" id="KW-1185">Reference proteome</keyword>
<feature type="region of interest" description="Disordered" evidence="1">
    <location>
        <begin position="56"/>
        <end position="182"/>
    </location>
</feature>
<organism evidence="3 4">
    <name type="scientific">Colletotrichum kahawae</name>
    <name type="common">Coffee berry disease fungus</name>
    <dbReference type="NCBI Taxonomy" id="34407"/>
    <lineage>
        <taxon>Eukaryota</taxon>
        <taxon>Fungi</taxon>
        <taxon>Dikarya</taxon>
        <taxon>Ascomycota</taxon>
        <taxon>Pezizomycotina</taxon>
        <taxon>Sordariomycetes</taxon>
        <taxon>Hypocreomycetidae</taxon>
        <taxon>Glomerellales</taxon>
        <taxon>Glomerellaceae</taxon>
        <taxon>Colletotrichum</taxon>
        <taxon>Colletotrichum gloeosporioides species complex</taxon>
    </lineage>
</organism>
<accession>A0AAE0D1E5</accession>
<name>A0AAE0D1E5_COLKA</name>
<sequence>MNAQLIAIRLVGFIGPPLLICLFIGSVAPKISALPHTHLNHIVEQPIGLETRKVAAEPMAEASPSPRPTISDRRPTPAPSPSNIPPGRVPCVHPVEPLPAADRSNPTVDLRSTDLTSPDLTSQDPPRPPSRTDQEDKNTLLQNQNAPSPHRNIPRATISTSPPPEQTDRQNIKPPSIIQQGI</sequence>
<evidence type="ECO:0000256" key="2">
    <source>
        <dbReference type="SAM" id="Phobius"/>
    </source>
</evidence>
<feature type="transmembrane region" description="Helical" evidence="2">
    <location>
        <begin position="6"/>
        <end position="28"/>
    </location>
</feature>
<gene>
    <name evidence="3" type="ORF">CKAH01_07639</name>
</gene>
<dbReference type="EMBL" id="VYYT01000411">
    <property type="protein sequence ID" value="KAK2736952.1"/>
    <property type="molecule type" value="Genomic_DNA"/>
</dbReference>
<keyword evidence="2" id="KW-0472">Membrane</keyword>
<dbReference type="AlphaFoldDB" id="A0AAE0D1E5"/>
<feature type="compositionally biased region" description="Polar residues" evidence="1">
    <location>
        <begin position="113"/>
        <end position="124"/>
    </location>
</feature>
<evidence type="ECO:0000313" key="3">
    <source>
        <dbReference type="EMBL" id="KAK2736952.1"/>
    </source>
</evidence>
<keyword evidence="2" id="KW-1133">Transmembrane helix</keyword>